<keyword evidence="2" id="KW-0479">Metal-binding</keyword>
<accession>A0A1M6B191</accession>
<dbReference type="Gene3D" id="2.20.25.90">
    <property type="entry name" value="ADC-like domains"/>
    <property type="match status" value="1"/>
</dbReference>
<evidence type="ECO:0000313" key="7">
    <source>
        <dbReference type="Proteomes" id="UP000183954"/>
    </source>
</evidence>
<feature type="domain" description="4Fe-4S Mo/W bis-MGD-type" evidence="5">
    <location>
        <begin position="21"/>
        <end position="78"/>
    </location>
</feature>
<dbReference type="OrthoDB" id="219031at2"/>
<keyword evidence="4" id="KW-0411">Iron-sulfur</keyword>
<keyword evidence="3" id="KW-0408">Iron</keyword>
<dbReference type="Pfam" id="PF00384">
    <property type="entry name" value="Molybdopterin"/>
    <property type="match status" value="1"/>
</dbReference>
<evidence type="ECO:0000256" key="1">
    <source>
        <dbReference type="ARBA" id="ARBA00010312"/>
    </source>
</evidence>
<dbReference type="STRING" id="1121420.SAMN02746098_04047"/>
<dbReference type="PANTHER" id="PTHR43742:SF2">
    <property type="entry name" value="ASSIMILATORY NITRATE REDUCTASE CATALYTIC SUBUNIT"/>
    <property type="match status" value="1"/>
</dbReference>
<sequence>MGFYVRPKSLGLNSKPLEPDDNLRTSICCLCNGGCGLKVSLDHEGKVQAVFGDLDNPYNKGKICAKPMEIAQTLYGPYRVEYPMKKVDGKFERITWDEALKLIAQKYNHYIQESGTGSIVGITSKIGGSYSKLAHVIFSKLTGMVNYGTGPICMESEFNVRKEIFGNGSSSGPLSDVVKSKILLIVGNNCAQTKAGQFHWILEAKRQGTKIVVIDTRFTETAQVADRFIQIRPGTDGALGMALLKFIIENDLYDQSFVTEHTNGFEQLAQAVESFSLERAADITGVPSNVIQELARDLASRQPGMLFEGRGIVCVNNAGASIRAFEDLMSILGNVGKEGAGIISHINNYGSAKDLIPKKDVVKSDRKRSAEALYQAMEEGEIKMLFIAGNPCVNWPDSRRMTKAIQGLDFVVSHTLFLDDSAMQADIVLPATHWLEEAGVQASVHRVLQWKDQAAATYAEARSGGDLFRQLAKHMGLETSYFPDSPQKAWELERTHNKSIEGITVERMRKTPGGVHFPCSEDGQEAERLYESGVFPTTSGKVELARANDIAIEYIEVFDSPGNQGVSREKYPYLLSTNKVASHYHTICQYSNWAREMEKQPYVEIHPQTAAELGVIDGEQVRLETVTGSLVLSARITLSVPRGYFSTQPYFGLHSPYGQTPANSLFPVAVDPVGGNFANKNIMCTAKAERGQGQ</sequence>
<dbReference type="Gene3D" id="3.40.228.10">
    <property type="entry name" value="Dimethylsulfoxide Reductase, domain 2"/>
    <property type="match status" value="1"/>
</dbReference>
<dbReference type="InterPro" id="IPR006963">
    <property type="entry name" value="Mopterin_OxRdtase_4Fe-4S_dom"/>
</dbReference>
<evidence type="ECO:0000256" key="4">
    <source>
        <dbReference type="ARBA" id="ARBA00023014"/>
    </source>
</evidence>
<dbReference type="RefSeq" id="WP_073031680.1">
    <property type="nucleotide sequence ID" value="NZ_FQXJ01000018.1"/>
</dbReference>
<dbReference type="Gene3D" id="2.40.40.20">
    <property type="match status" value="1"/>
</dbReference>
<dbReference type="EMBL" id="FQXJ01000018">
    <property type="protein sequence ID" value="SHI42481.1"/>
    <property type="molecule type" value="Genomic_DNA"/>
</dbReference>
<dbReference type="Gene3D" id="3.40.50.740">
    <property type="match status" value="1"/>
</dbReference>
<dbReference type="Proteomes" id="UP000183954">
    <property type="component" value="Unassembled WGS sequence"/>
</dbReference>
<dbReference type="Gene3D" id="3.30.2070.10">
    <property type="entry name" value="Formate dehydrogenase/DMSO reductase"/>
    <property type="match status" value="1"/>
</dbReference>
<reference evidence="7" key="1">
    <citation type="submission" date="2016-11" db="EMBL/GenBank/DDBJ databases">
        <authorList>
            <person name="Varghese N."/>
            <person name="Submissions S."/>
        </authorList>
    </citation>
    <scope>NUCLEOTIDE SEQUENCE [LARGE SCALE GENOMIC DNA]</scope>
    <source>
        <strain evidence="7">DSM 15449</strain>
    </source>
</reference>
<name>A0A1M6B191_9FIRM</name>
<dbReference type="SMART" id="SM00926">
    <property type="entry name" value="Molybdop_Fe4S4"/>
    <property type="match status" value="1"/>
</dbReference>
<dbReference type="GO" id="GO:0046872">
    <property type="term" value="F:metal ion binding"/>
    <property type="evidence" value="ECO:0007669"/>
    <property type="project" value="UniProtKB-KW"/>
</dbReference>
<dbReference type="PROSITE" id="PS51669">
    <property type="entry name" value="4FE4S_MOW_BIS_MGD"/>
    <property type="match status" value="1"/>
</dbReference>
<dbReference type="Pfam" id="PF04879">
    <property type="entry name" value="Molybdop_Fe4S4"/>
    <property type="match status" value="1"/>
</dbReference>
<dbReference type="InterPro" id="IPR009010">
    <property type="entry name" value="Asp_de-COase-like_dom_sf"/>
</dbReference>
<keyword evidence="7" id="KW-1185">Reference proteome</keyword>
<comment type="similarity">
    <text evidence="1">Belongs to the prokaryotic molybdopterin-containing oxidoreductase family.</text>
</comment>
<evidence type="ECO:0000259" key="5">
    <source>
        <dbReference type="PROSITE" id="PS51669"/>
    </source>
</evidence>
<dbReference type="GO" id="GO:0043546">
    <property type="term" value="F:molybdopterin cofactor binding"/>
    <property type="evidence" value="ECO:0007669"/>
    <property type="project" value="InterPro"/>
</dbReference>
<dbReference type="SUPFAM" id="SSF50692">
    <property type="entry name" value="ADC-like"/>
    <property type="match status" value="1"/>
</dbReference>
<dbReference type="SUPFAM" id="SSF53706">
    <property type="entry name" value="Formate dehydrogenase/DMSO reductase, domains 1-3"/>
    <property type="match status" value="1"/>
</dbReference>
<dbReference type="GO" id="GO:0051536">
    <property type="term" value="F:iron-sulfur cluster binding"/>
    <property type="evidence" value="ECO:0007669"/>
    <property type="project" value="UniProtKB-KW"/>
</dbReference>
<evidence type="ECO:0000256" key="3">
    <source>
        <dbReference type="ARBA" id="ARBA00023004"/>
    </source>
</evidence>
<gene>
    <name evidence="6" type="ORF">SAMN02746098_04047</name>
</gene>
<dbReference type="InterPro" id="IPR006657">
    <property type="entry name" value="MoPterin_dinucl-bd_dom"/>
</dbReference>
<dbReference type="PANTHER" id="PTHR43742">
    <property type="entry name" value="TRIMETHYLAMINE-N-OXIDE REDUCTASE"/>
    <property type="match status" value="1"/>
</dbReference>
<protein>
    <submittedName>
        <fullName evidence="6">Formate dehydrogenase major subunit</fullName>
    </submittedName>
</protein>
<evidence type="ECO:0000256" key="2">
    <source>
        <dbReference type="ARBA" id="ARBA00022723"/>
    </source>
</evidence>
<dbReference type="Pfam" id="PF01568">
    <property type="entry name" value="Molydop_binding"/>
    <property type="match status" value="1"/>
</dbReference>
<evidence type="ECO:0000313" key="6">
    <source>
        <dbReference type="EMBL" id="SHI42481.1"/>
    </source>
</evidence>
<dbReference type="InterPro" id="IPR050612">
    <property type="entry name" value="Prok_Mopterin_Oxidored"/>
</dbReference>
<organism evidence="6 7">
    <name type="scientific">Desulfosporosinus lacus DSM 15449</name>
    <dbReference type="NCBI Taxonomy" id="1121420"/>
    <lineage>
        <taxon>Bacteria</taxon>
        <taxon>Bacillati</taxon>
        <taxon>Bacillota</taxon>
        <taxon>Clostridia</taxon>
        <taxon>Eubacteriales</taxon>
        <taxon>Desulfitobacteriaceae</taxon>
        <taxon>Desulfosporosinus</taxon>
    </lineage>
</organism>
<dbReference type="AlphaFoldDB" id="A0A1M6B191"/>
<dbReference type="InterPro" id="IPR006656">
    <property type="entry name" value="Mopterin_OxRdtase"/>
</dbReference>
<proteinExistence type="inferred from homology"/>
<dbReference type="GO" id="GO:0016491">
    <property type="term" value="F:oxidoreductase activity"/>
    <property type="evidence" value="ECO:0007669"/>
    <property type="project" value="InterPro"/>
</dbReference>